<evidence type="ECO:0000256" key="1">
    <source>
        <dbReference type="ARBA" id="ARBA00004370"/>
    </source>
</evidence>
<keyword evidence="13" id="KW-1185">Reference proteome</keyword>
<evidence type="ECO:0000256" key="9">
    <source>
        <dbReference type="ARBA" id="ARBA00023033"/>
    </source>
</evidence>
<comment type="subcellular location">
    <subcellularLocation>
        <location evidence="1">Membrane</location>
    </subcellularLocation>
</comment>
<evidence type="ECO:0000256" key="7">
    <source>
        <dbReference type="ARBA" id="ARBA00023002"/>
    </source>
</evidence>
<evidence type="ECO:0000256" key="5">
    <source>
        <dbReference type="ARBA" id="ARBA00022723"/>
    </source>
</evidence>
<dbReference type="Pfam" id="PF00067">
    <property type="entry name" value="p450"/>
    <property type="match status" value="1"/>
</dbReference>
<dbReference type="AlphaFoldDB" id="A0AAD8JIA9"/>
<dbReference type="InterPro" id="IPR050665">
    <property type="entry name" value="Cytochrome_P450_Monooxygen"/>
</dbReference>
<accession>A0AAD8JIA9</accession>
<dbReference type="EMBL" id="JAUIZM010000001">
    <property type="protein sequence ID" value="KAK1402745.1"/>
    <property type="molecule type" value="Genomic_DNA"/>
</dbReference>
<keyword evidence="8" id="KW-0408">Iron</keyword>
<name>A0AAD8JIA9_9APIA</name>
<dbReference type="PANTHER" id="PTHR24282:SF254">
    <property type="entry name" value="CYTOCHROME P450 CYP72A219-LIKE"/>
    <property type="match status" value="1"/>
</dbReference>
<dbReference type="GO" id="GO:0004497">
    <property type="term" value="F:monooxygenase activity"/>
    <property type="evidence" value="ECO:0007669"/>
    <property type="project" value="UniProtKB-KW"/>
</dbReference>
<evidence type="ECO:0000256" key="8">
    <source>
        <dbReference type="ARBA" id="ARBA00023004"/>
    </source>
</evidence>
<reference evidence="12" key="1">
    <citation type="submission" date="2023-02" db="EMBL/GenBank/DDBJ databases">
        <title>Genome of toxic invasive species Heracleum sosnowskyi carries increased number of genes despite the absence of recent whole-genome duplications.</title>
        <authorList>
            <person name="Schelkunov M."/>
            <person name="Shtratnikova V."/>
            <person name="Makarenko M."/>
            <person name="Klepikova A."/>
            <person name="Omelchenko D."/>
            <person name="Novikova G."/>
            <person name="Obukhova E."/>
            <person name="Bogdanov V."/>
            <person name="Penin A."/>
            <person name="Logacheva M."/>
        </authorList>
    </citation>
    <scope>NUCLEOTIDE SEQUENCE</scope>
    <source>
        <strain evidence="12">Hsosn_3</strain>
        <tissue evidence="12">Leaf</tissue>
    </source>
</reference>
<evidence type="ECO:0000256" key="6">
    <source>
        <dbReference type="ARBA" id="ARBA00022989"/>
    </source>
</evidence>
<dbReference type="GO" id="GO:0016020">
    <property type="term" value="C:membrane"/>
    <property type="evidence" value="ECO:0007669"/>
    <property type="project" value="UniProtKB-SubCell"/>
</dbReference>
<keyword evidence="9" id="KW-0503">Monooxygenase</keyword>
<proteinExistence type="inferred from homology"/>
<dbReference type="GO" id="GO:0016705">
    <property type="term" value="F:oxidoreductase activity, acting on paired donors, with incorporation or reduction of molecular oxygen"/>
    <property type="evidence" value="ECO:0007669"/>
    <property type="project" value="InterPro"/>
</dbReference>
<dbReference type="Gene3D" id="1.10.630.10">
    <property type="entry name" value="Cytochrome P450"/>
    <property type="match status" value="1"/>
</dbReference>
<keyword evidence="3" id="KW-0349">Heme</keyword>
<dbReference type="GO" id="GO:0020037">
    <property type="term" value="F:heme binding"/>
    <property type="evidence" value="ECO:0007669"/>
    <property type="project" value="InterPro"/>
</dbReference>
<evidence type="ECO:0000256" key="11">
    <source>
        <dbReference type="SAM" id="Phobius"/>
    </source>
</evidence>
<evidence type="ECO:0000256" key="3">
    <source>
        <dbReference type="ARBA" id="ARBA00022617"/>
    </source>
</evidence>
<evidence type="ECO:0000256" key="4">
    <source>
        <dbReference type="ARBA" id="ARBA00022692"/>
    </source>
</evidence>
<dbReference type="InterPro" id="IPR036396">
    <property type="entry name" value="Cyt_P450_sf"/>
</dbReference>
<evidence type="ECO:0000256" key="2">
    <source>
        <dbReference type="ARBA" id="ARBA00010617"/>
    </source>
</evidence>
<dbReference type="Proteomes" id="UP001237642">
    <property type="component" value="Unassembled WGS sequence"/>
</dbReference>
<dbReference type="PANTHER" id="PTHR24282">
    <property type="entry name" value="CYTOCHROME P450 FAMILY MEMBER"/>
    <property type="match status" value="1"/>
</dbReference>
<dbReference type="InterPro" id="IPR001128">
    <property type="entry name" value="Cyt_P450"/>
</dbReference>
<reference evidence="12" key="2">
    <citation type="submission" date="2023-05" db="EMBL/GenBank/DDBJ databases">
        <authorList>
            <person name="Schelkunov M.I."/>
        </authorList>
    </citation>
    <scope>NUCLEOTIDE SEQUENCE</scope>
    <source>
        <strain evidence="12">Hsosn_3</strain>
        <tissue evidence="12">Leaf</tissue>
    </source>
</reference>
<keyword evidence="5" id="KW-0479">Metal-binding</keyword>
<dbReference type="SUPFAM" id="SSF48264">
    <property type="entry name" value="Cytochrome P450"/>
    <property type="match status" value="1"/>
</dbReference>
<organism evidence="12 13">
    <name type="scientific">Heracleum sosnowskyi</name>
    <dbReference type="NCBI Taxonomy" id="360622"/>
    <lineage>
        <taxon>Eukaryota</taxon>
        <taxon>Viridiplantae</taxon>
        <taxon>Streptophyta</taxon>
        <taxon>Embryophyta</taxon>
        <taxon>Tracheophyta</taxon>
        <taxon>Spermatophyta</taxon>
        <taxon>Magnoliopsida</taxon>
        <taxon>eudicotyledons</taxon>
        <taxon>Gunneridae</taxon>
        <taxon>Pentapetalae</taxon>
        <taxon>asterids</taxon>
        <taxon>campanulids</taxon>
        <taxon>Apiales</taxon>
        <taxon>Apiaceae</taxon>
        <taxon>Apioideae</taxon>
        <taxon>apioid superclade</taxon>
        <taxon>Tordylieae</taxon>
        <taxon>Tordyliinae</taxon>
        <taxon>Heracleum</taxon>
    </lineage>
</organism>
<sequence>MEVLFVASVAISVVLAITAHFALRLYQKLWVRPKKMEEQLRKFGFKGNPYRFLHGDMKDYFAIAQAAISKPINFSHDIGARVLPYEHHIVEKHGKNSFVWFGAKPRLNIMDPLLVKEILVRQEEFHKVYPDPVADFVAGGLSTAHSETWLRHRKIINPAFNVEKLKGALPELYLSCKETISKWKVLVSTTGTADIDVWPSLEILAHDMISRAAFGSFYEEGRRIFQLHEMQADLAFQFIASSYI</sequence>
<keyword evidence="10 11" id="KW-0472">Membrane</keyword>
<evidence type="ECO:0000256" key="10">
    <source>
        <dbReference type="ARBA" id="ARBA00023136"/>
    </source>
</evidence>
<comment type="similarity">
    <text evidence="2">Belongs to the cytochrome P450 family.</text>
</comment>
<protein>
    <submittedName>
        <fullName evidence="12">Secologanin synthase-like protein</fullName>
    </submittedName>
</protein>
<feature type="transmembrane region" description="Helical" evidence="11">
    <location>
        <begin position="6"/>
        <end position="26"/>
    </location>
</feature>
<keyword evidence="7" id="KW-0560">Oxidoreductase</keyword>
<comment type="caution">
    <text evidence="12">The sequence shown here is derived from an EMBL/GenBank/DDBJ whole genome shotgun (WGS) entry which is preliminary data.</text>
</comment>
<gene>
    <name evidence="12" type="ORF">POM88_002350</name>
</gene>
<dbReference type="GO" id="GO:0005506">
    <property type="term" value="F:iron ion binding"/>
    <property type="evidence" value="ECO:0007669"/>
    <property type="project" value="InterPro"/>
</dbReference>
<keyword evidence="6 11" id="KW-1133">Transmembrane helix</keyword>
<keyword evidence="4 11" id="KW-0812">Transmembrane</keyword>
<evidence type="ECO:0000313" key="12">
    <source>
        <dbReference type="EMBL" id="KAK1402745.1"/>
    </source>
</evidence>
<evidence type="ECO:0000313" key="13">
    <source>
        <dbReference type="Proteomes" id="UP001237642"/>
    </source>
</evidence>